<organism evidence="1 2">
    <name type="scientific">[Mycobacterium] stephanolepidis</name>
    <dbReference type="NCBI Taxonomy" id="1520670"/>
    <lineage>
        <taxon>Bacteria</taxon>
        <taxon>Bacillati</taxon>
        <taxon>Actinomycetota</taxon>
        <taxon>Actinomycetes</taxon>
        <taxon>Mycobacteriales</taxon>
        <taxon>Mycobacteriaceae</taxon>
        <taxon>Mycobacteroides</taxon>
    </lineage>
</organism>
<sequence>MRCSVTISCVGAWGAGPFDNDDAADFLGDLRQSDDIELQLARCLRMANADYLEAPEGSTVVAAAAVIALRCSGEVDSLAARWSEAVADIVVKQTQAYALAVLARGAIARVQAPDSELADLWTDADPAEWVAEVTAIERSLRGVEGDGYQDWAPYPDLTNAATVGLRDPRVALDALRAVVDISEVSAFVLDREPAEQSEGLWQEVALSDGRRLVMWHGEDKSGLLGSSEFTSSIRVIPLSAITDRQLKTTYQQLGAERSLLAVELWLSTVTPEKSRAVSISETEWEVQDFYFAKSIVDGGLAQMERLLQFGRAVAQHV</sequence>
<dbReference type="RefSeq" id="WP_096501982.1">
    <property type="nucleotide sequence ID" value="NZ_AP018165.1"/>
</dbReference>
<protein>
    <recommendedName>
        <fullName evidence="3">DUF4259 domain-containing protein</fullName>
    </recommendedName>
</protein>
<dbReference type="Proteomes" id="UP000217954">
    <property type="component" value="Chromosome"/>
</dbReference>
<reference evidence="2" key="1">
    <citation type="journal article" date="2017" name="Genome Announc.">
        <title>Complete Genome Sequence of Mycobacterium stephanolepidis.</title>
        <authorList>
            <person name="Fukano H."/>
            <person name="Yoshida M."/>
            <person name="Katayama Y."/>
            <person name="Omatsu T."/>
            <person name="Mizutani T."/>
            <person name="Kurata O."/>
            <person name="Wada S."/>
            <person name="Hoshino Y."/>
        </authorList>
    </citation>
    <scope>NUCLEOTIDE SEQUENCE [LARGE SCALE GENOMIC DNA]</scope>
    <source>
        <strain evidence="2">NJB0901</strain>
    </source>
</reference>
<dbReference type="KEGG" id="mste:MSTE_02784"/>
<dbReference type="InterPro" id="IPR025355">
    <property type="entry name" value="DUF4259"/>
</dbReference>
<name>A0A1Z4EYP2_9MYCO</name>
<gene>
    <name evidence="1" type="ORF">MSTE_02784</name>
</gene>
<proteinExistence type="predicted"/>
<accession>A0A1Z4EYP2</accession>
<dbReference type="AlphaFoldDB" id="A0A1Z4EYP2"/>
<keyword evidence="2" id="KW-1185">Reference proteome</keyword>
<reference evidence="1 2" key="2">
    <citation type="journal article" date="2017" name="Int. J. Syst. Evol. Microbiol.">
        <title>Mycobacterium stephanolepidis sp. nov., a rapidly growing species related to Mycobacterium chelonae, isolated from marine teleost fish, Stephanolepis cirrhifer.</title>
        <authorList>
            <person name="Fukano H."/>
            <person name="Wada S."/>
            <person name="Kurata O."/>
            <person name="Katayama K."/>
            <person name="Fujiwara N."/>
            <person name="Hoshino Y."/>
        </authorList>
    </citation>
    <scope>NUCLEOTIDE SEQUENCE [LARGE SCALE GENOMIC DNA]</scope>
    <source>
        <strain evidence="1 2">NJB0901</strain>
    </source>
</reference>
<dbReference type="EMBL" id="AP018165">
    <property type="protein sequence ID" value="BAX98093.1"/>
    <property type="molecule type" value="Genomic_DNA"/>
</dbReference>
<evidence type="ECO:0008006" key="3">
    <source>
        <dbReference type="Google" id="ProtNLM"/>
    </source>
</evidence>
<evidence type="ECO:0000313" key="2">
    <source>
        <dbReference type="Proteomes" id="UP000217954"/>
    </source>
</evidence>
<evidence type="ECO:0000313" key="1">
    <source>
        <dbReference type="EMBL" id="BAX98093.1"/>
    </source>
</evidence>
<dbReference type="Pfam" id="PF14078">
    <property type="entry name" value="DUF4259"/>
    <property type="match status" value="1"/>
</dbReference>